<sequence>MKVYRPEPNVIKKEITFYFFLLYVLLFLFSSRICRVLKKLHLPCSYELLQTSIFTFMCKYEVLVYLEQIIEVIGHLRVLVKLLYKVMNYNFICNVPDKGCTAISLVNIFILHFILTEGWHRIIICTIYMSNILNIELL</sequence>
<dbReference type="AlphaFoldDB" id="A0ABD2AMB6"/>
<evidence type="ECO:0000313" key="2">
    <source>
        <dbReference type="EMBL" id="KAL2721763.1"/>
    </source>
</evidence>
<name>A0ABD2AMB6_VESMC</name>
<evidence type="ECO:0000256" key="1">
    <source>
        <dbReference type="SAM" id="Phobius"/>
    </source>
</evidence>
<accession>A0ABD2AMB6</accession>
<keyword evidence="3" id="KW-1185">Reference proteome</keyword>
<dbReference type="EMBL" id="JAYRBN010000116">
    <property type="protein sequence ID" value="KAL2721763.1"/>
    <property type="molecule type" value="Genomic_DNA"/>
</dbReference>
<keyword evidence="1" id="KW-1133">Transmembrane helix</keyword>
<keyword evidence="1" id="KW-0472">Membrane</keyword>
<proteinExistence type="predicted"/>
<comment type="caution">
    <text evidence="2">The sequence shown here is derived from an EMBL/GenBank/DDBJ whole genome shotgun (WGS) entry which is preliminary data.</text>
</comment>
<organism evidence="2 3">
    <name type="scientific">Vespula maculifrons</name>
    <name type="common">Eastern yellow jacket</name>
    <name type="synonym">Wasp</name>
    <dbReference type="NCBI Taxonomy" id="7453"/>
    <lineage>
        <taxon>Eukaryota</taxon>
        <taxon>Metazoa</taxon>
        <taxon>Ecdysozoa</taxon>
        <taxon>Arthropoda</taxon>
        <taxon>Hexapoda</taxon>
        <taxon>Insecta</taxon>
        <taxon>Pterygota</taxon>
        <taxon>Neoptera</taxon>
        <taxon>Endopterygota</taxon>
        <taxon>Hymenoptera</taxon>
        <taxon>Apocrita</taxon>
        <taxon>Aculeata</taxon>
        <taxon>Vespoidea</taxon>
        <taxon>Vespidae</taxon>
        <taxon>Vespinae</taxon>
        <taxon>Vespula</taxon>
    </lineage>
</organism>
<evidence type="ECO:0000313" key="3">
    <source>
        <dbReference type="Proteomes" id="UP001607303"/>
    </source>
</evidence>
<reference evidence="2 3" key="1">
    <citation type="journal article" date="2024" name="Ann. Entomol. Soc. Am.">
        <title>Genomic analyses of the southern and eastern yellowjacket wasps (Hymenoptera: Vespidae) reveal evolutionary signatures of social life.</title>
        <authorList>
            <person name="Catto M.A."/>
            <person name="Caine P.B."/>
            <person name="Orr S.E."/>
            <person name="Hunt B.G."/>
            <person name="Goodisman M.A.D."/>
        </authorList>
    </citation>
    <scope>NUCLEOTIDE SEQUENCE [LARGE SCALE GENOMIC DNA]</scope>
    <source>
        <strain evidence="2">232</strain>
        <tissue evidence="2">Head and thorax</tissue>
    </source>
</reference>
<feature type="transmembrane region" description="Helical" evidence="1">
    <location>
        <begin position="15"/>
        <end position="34"/>
    </location>
</feature>
<dbReference type="Proteomes" id="UP001607303">
    <property type="component" value="Unassembled WGS sequence"/>
</dbReference>
<keyword evidence="1" id="KW-0812">Transmembrane</keyword>
<gene>
    <name evidence="2" type="ORF">V1477_020583</name>
</gene>
<protein>
    <submittedName>
        <fullName evidence="2">Uncharacterized protein</fullName>
    </submittedName>
</protein>